<protein>
    <submittedName>
        <fullName evidence="1">Uncharacterized protein</fullName>
    </submittedName>
</protein>
<accession>A0A0A9GWQ2</accession>
<proteinExistence type="predicted"/>
<name>A0A0A9GWQ2_ARUDO</name>
<evidence type="ECO:0000313" key="1">
    <source>
        <dbReference type="EMBL" id="JAE28962.1"/>
    </source>
</evidence>
<dbReference type="EMBL" id="GBRH01168934">
    <property type="protein sequence ID" value="JAE28962.1"/>
    <property type="molecule type" value="Transcribed_RNA"/>
</dbReference>
<reference evidence="1" key="2">
    <citation type="journal article" date="2015" name="Data Brief">
        <title>Shoot transcriptome of the giant reed, Arundo donax.</title>
        <authorList>
            <person name="Barrero R.A."/>
            <person name="Guerrero F.D."/>
            <person name="Moolhuijzen P."/>
            <person name="Goolsby J.A."/>
            <person name="Tidwell J."/>
            <person name="Bellgard S.E."/>
            <person name="Bellgard M.I."/>
        </authorList>
    </citation>
    <scope>NUCLEOTIDE SEQUENCE</scope>
    <source>
        <tissue evidence="1">Shoot tissue taken approximately 20 cm above the soil surface</tissue>
    </source>
</reference>
<dbReference type="AlphaFoldDB" id="A0A0A9GWQ2"/>
<sequence>MLLVPAPGHNCIQTTVFFYNCYG</sequence>
<reference evidence="1" key="1">
    <citation type="submission" date="2014-09" db="EMBL/GenBank/DDBJ databases">
        <authorList>
            <person name="Magalhaes I.L.F."/>
            <person name="Oliveira U."/>
            <person name="Santos F.R."/>
            <person name="Vidigal T.H.D.A."/>
            <person name="Brescovit A.D."/>
            <person name="Santos A.J."/>
        </authorList>
    </citation>
    <scope>NUCLEOTIDE SEQUENCE</scope>
    <source>
        <tissue evidence="1">Shoot tissue taken approximately 20 cm above the soil surface</tissue>
    </source>
</reference>
<organism evidence="1">
    <name type="scientific">Arundo donax</name>
    <name type="common">Giant reed</name>
    <name type="synonym">Donax arundinaceus</name>
    <dbReference type="NCBI Taxonomy" id="35708"/>
    <lineage>
        <taxon>Eukaryota</taxon>
        <taxon>Viridiplantae</taxon>
        <taxon>Streptophyta</taxon>
        <taxon>Embryophyta</taxon>
        <taxon>Tracheophyta</taxon>
        <taxon>Spermatophyta</taxon>
        <taxon>Magnoliopsida</taxon>
        <taxon>Liliopsida</taxon>
        <taxon>Poales</taxon>
        <taxon>Poaceae</taxon>
        <taxon>PACMAD clade</taxon>
        <taxon>Arundinoideae</taxon>
        <taxon>Arundineae</taxon>
        <taxon>Arundo</taxon>
    </lineage>
</organism>